<dbReference type="Proteomes" id="UP000245712">
    <property type="component" value="Unassembled WGS sequence"/>
</dbReference>
<name>A0ABX5KV51_9BURK</name>
<protein>
    <submittedName>
        <fullName evidence="1">Uncharacterized protein</fullName>
    </submittedName>
</protein>
<reference evidence="1 2" key="1">
    <citation type="submission" date="2018-05" db="EMBL/GenBank/DDBJ databases">
        <title>Genomic Encyclopedia of Type Strains, Phase IV (KMG-V): Genome sequencing to study the core and pangenomes of soil and plant-associated prokaryotes.</title>
        <authorList>
            <person name="Whitman W."/>
        </authorList>
    </citation>
    <scope>NUCLEOTIDE SEQUENCE [LARGE SCALE GENOMIC DNA]</scope>
    <source>
        <strain evidence="1 2">SCZa-39</strain>
    </source>
</reference>
<proteinExistence type="predicted"/>
<dbReference type="EMBL" id="QEOB01000002">
    <property type="protein sequence ID" value="PVX86715.1"/>
    <property type="molecule type" value="Genomic_DNA"/>
</dbReference>
<keyword evidence="2" id="KW-1185">Reference proteome</keyword>
<comment type="caution">
    <text evidence="1">The sequence shown here is derived from an EMBL/GenBank/DDBJ whole genome shotgun (WGS) entry which is preliminary data.</text>
</comment>
<organism evidence="1 2">
    <name type="scientific">Paraburkholderia unamae</name>
    <dbReference type="NCBI Taxonomy" id="219649"/>
    <lineage>
        <taxon>Bacteria</taxon>
        <taxon>Pseudomonadati</taxon>
        <taxon>Pseudomonadota</taxon>
        <taxon>Betaproteobacteria</taxon>
        <taxon>Burkholderiales</taxon>
        <taxon>Burkholderiaceae</taxon>
        <taxon>Paraburkholderia</taxon>
    </lineage>
</organism>
<accession>A0ABX5KV51</accession>
<evidence type="ECO:0000313" key="2">
    <source>
        <dbReference type="Proteomes" id="UP000245712"/>
    </source>
</evidence>
<evidence type="ECO:0000313" key="1">
    <source>
        <dbReference type="EMBL" id="PVX86715.1"/>
    </source>
</evidence>
<gene>
    <name evidence="1" type="ORF">C7402_102552</name>
</gene>
<sequence length="101" mass="11418">MTIRGVVPASEAPEKWLDAYASGRETDADQRIANPRRAVNPVAPKCVIAGASLPGIPDWLAMEWLNRRAESPDVWRWFPRTLSRPARLGFPTPRPWCRWGP</sequence>